<accession>A0ABS3Y993</accession>
<reference evidence="2" key="1">
    <citation type="submission" date="2021-03" db="EMBL/GenBank/DDBJ databases">
        <title>Assistant Professor.</title>
        <authorList>
            <person name="Huq M.A."/>
        </authorList>
    </citation>
    <scope>NUCLEOTIDE SEQUENCE [LARGE SCALE GENOMIC DNA]</scope>
    <source>
        <strain evidence="2">MAH-28</strain>
    </source>
</reference>
<dbReference type="EMBL" id="JAGHKP010000001">
    <property type="protein sequence ID" value="MBO9151248.1"/>
    <property type="molecule type" value="Genomic_DNA"/>
</dbReference>
<evidence type="ECO:0000313" key="2">
    <source>
        <dbReference type="Proteomes" id="UP000679126"/>
    </source>
</evidence>
<organism evidence="1 2">
    <name type="scientific">Chitinophaga chungangae</name>
    <dbReference type="NCBI Taxonomy" id="2821488"/>
    <lineage>
        <taxon>Bacteria</taxon>
        <taxon>Pseudomonadati</taxon>
        <taxon>Bacteroidota</taxon>
        <taxon>Chitinophagia</taxon>
        <taxon>Chitinophagales</taxon>
        <taxon>Chitinophagaceae</taxon>
        <taxon>Chitinophaga</taxon>
    </lineage>
</organism>
<evidence type="ECO:0000313" key="1">
    <source>
        <dbReference type="EMBL" id="MBO9151248.1"/>
    </source>
</evidence>
<comment type="caution">
    <text evidence="1">The sequence shown here is derived from an EMBL/GenBank/DDBJ whole genome shotgun (WGS) entry which is preliminary data.</text>
</comment>
<keyword evidence="2" id="KW-1185">Reference proteome</keyword>
<dbReference type="Pfam" id="PF13450">
    <property type="entry name" value="NAD_binding_8"/>
    <property type="match status" value="1"/>
</dbReference>
<dbReference type="RefSeq" id="WP_209143267.1">
    <property type="nucleotide sequence ID" value="NZ_JAGHKP010000001.1"/>
</dbReference>
<dbReference type="Proteomes" id="UP000679126">
    <property type="component" value="Unassembled WGS sequence"/>
</dbReference>
<proteinExistence type="predicted"/>
<protein>
    <submittedName>
        <fullName evidence="1">NAD(P)/FAD-dependent oxidoreductase</fullName>
    </submittedName>
</protein>
<dbReference type="InterPro" id="IPR036188">
    <property type="entry name" value="FAD/NAD-bd_sf"/>
</dbReference>
<dbReference type="SUPFAM" id="SSF51905">
    <property type="entry name" value="FAD/NAD(P)-binding domain"/>
    <property type="match status" value="1"/>
</dbReference>
<dbReference type="PRINTS" id="PR00411">
    <property type="entry name" value="PNDRDTASEI"/>
</dbReference>
<gene>
    <name evidence="1" type="ORF">J7I43_03455</name>
</gene>
<dbReference type="PANTHER" id="PTHR10668:SF105">
    <property type="entry name" value="DEHYDROGENASE-RELATED"/>
    <property type="match status" value="1"/>
</dbReference>
<dbReference type="PANTHER" id="PTHR10668">
    <property type="entry name" value="PHYTOENE DEHYDROGENASE"/>
    <property type="match status" value="1"/>
</dbReference>
<name>A0ABS3Y993_9BACT</name>
<sequence>MQNPEYDAVVVGAGPNGLSAAIALQQQGLRVLLIEGKATVGGGLRSAELTLPGYLHDICSAIHPLAAGSPFFQTLPLADHGLQFLHPTYAAAHPFDGGHAAVLSKDLGFTLSTLGKDAETYKKLIAPLLRDWPYIANDSLGPLHFPSHPFKMARFGLKALQPLTTLARRFKDPFARGLLAGMGAHAIQPLENIATSAIALVLTITGHLQGWPLPKGGSQQIADALAGYFISLGGEIVTNTYISRLEQLPPHRALLLDVTPKQLLEIAGHRFSSIYKWQLKKYRYGMGVFKIDWALSSPVPFINAACREAGTVHIGNTLGEIAQAERETAAGQHPERPFVLFAQQSETDPTRAPEGGHTAWAYCHVPNGSTKDMTAAIENQVERFAPGFRDTILARHTFNTEALENYNPNYIGGDINGGIIDIRQLFTRPALRRSPYRTSAKGIYVCSSSTPPGGGVHGMCGFYAAKCALSDIFNIKIPALAGVTR</sequence>
<dbReference type="Gene3D" id="3.50.50.60">
    <property type="entry name" value="FAD/NAD(P)-binding domain"/>
    <property type="match status" value="1"/>
</dbReference>